<dbReference type="GO" id="GO:0016020">
    <property type="term" value="C:membrane"/>
    <property type="evidence" value="ECO:0007669"/>
    <property type="project" value="UniProtKB-SubCell"/>
</dbReference>
<evidence type="ECO:0000259" key="14">
    <source>
        <dbReference type="SMART" id="SM00235"/>
    </source>
</evidence>
<name>A0A4R1N8J9_9RHOB</name>
<dbReference type="Pfam" id="PF08548">
    <property type="entry name" value="Peptidase_M10_C"/>
    <property type="match status" value="1"/>
</dbReference>
<evidence type="ECO:0000256" key="12">
    <source>
        <dbReference type="ARBA" id="ARBA00023026"/>
    </source>
</evidence>
<comment type="cofactor">
    <cofactor evidence="1">
        <name>Ca(2+)</name>
        <dbReference type="ChEBI" id="CHEBI:29108"/>
    </cofactor>
</comment>
<evidence type="ECO:0000256" key="1">
    <source>
        <dbReference type="ARBA" id="ARBA00001913"/>
    </source>
</evidence>
<dbReference type="SMART" id="SM00235">
    <property type="entry name" value="ZnMc"/>
    <property type="match status" value="1"/>
</dbReference>
<dbReference type="GO" id="GO:0004222">
    <property type="term" value="F:metalloendopeptidase activity"/>
    <property type="evidence" value="ECO:0007669"/>
    <property type="project" value="InterPro"/>
</dbReference>
<comment type="subcellular location">
    <subcellularLocation>
        <location evidence="2">Membrane</location>
    </subcellularLocation>
    <subcellularLocation>
        <location evidence="3">Secreted</location>
    </subcellularLocation>
</comment>
<dbReference type="InterPro" id="IPR018511">
    <property type="entry name" value="Hemolysin-typ_Ca-bd_CS"/>
</dbReference>
<dbReference type="CDD" id="cd04277">
    <property type="entry name" value="ZnMc_serralysin_like"/>
    <property type="match status" value="1"/>
</dbReference>
<dbReference type="InterPro" id="IPR024079">
    <property type="entry name" value="MetalloPept_cat_dom_sf"/>
</dbReference>
<dbReference type="PANTHER" id="PTHR38340:SF1">
    <property type="entry name" value="S-LAYER PROTEIN"/>
    <property type="match status" value="1"/>
</dbReference>
<dbReference type="InterPro" id="IPR006026">
    <property type="entry name" value="Peptidase_Metallo"/>
</dbReference>
<evidence type="ECO:0000256" key="3">
    <source>
        <dbReference type="ARBA" id="ARBA00004613"/>
    </source>
</evidence>
<dbReference type="Gene3D" id="2.150.10.10">
    <property type="entry name" value="Serralysin-like metalloprotease, C-terminal"/>
    <property type="match status" value="3"/>
</dbReference>
<proteinExistence type="inferred from homology"/>
<keyword evidence="10" id="KW-0378">Hydrolase</keyword>
<dbReference type="EMBL" id="SMGR01000004">
    <property type="protein sequence ID" value="TCK99870.1"/>
    <property type="molecule type" value="Genomic_DNA"/>
</dbReference>
<dbReference type="InterPro" id="IPR003995">
    <property type="entry name" value="RTX_toxin_determinant-A"/>
</dbReference>
<dbReference type="AlphaFoldDB" id="A0A4R1N8J9"/>
<protein>
    <submittedName>
        <fullName evidence="15">Serralysin</fullName>
    </submittedName>
</protein>
<keyword evidence="8" id="KW-0479">Metal-binding</keyword>
<evidence type="ECO:0000313" key="15">
    <source>
        <dbReference type="EMBL" id="TCK99870.1"/>
    </source>
</evidence>
<feature type="domain" description="Peptidase metallopeptidase" evidence="14">
    <location>
        <begin position="176"/>
        <end position="320"/>
    </location>
</feature>
<keyword evidence="9" id="KW-0677">Repeat</keyword>
<keyword evidence="6" id="KW-0800">Toxin</keyword>
<keyword evidence="5" id="KW-0964">Secreted</keyword>
<evidence type="ECO:0000256" key="4">
    <source>
        <dbReference type="ARBA" id="ARBA00009490"/>
    </source>
</evidence>
<dbReference type="Proteomes" id="UP000295673">
    <property type="component" value="Unassembled WGS sequence"/>
</dbReference>
<dbReference type="GO" id="GO:0005615">
    <property type="term" value="C:extracellular space"/>
    <property type="evidence" value="ECO:0007669"/>
    <property type="project" value="InterPro"/>
</dbReference>
<keyword evidence="11" id="KW-0862">Zinc</keyword>
<dbReference type="Gene3D" id="3.40.390.10">
    <property type="entry name" value="Collagenase (Catalytic Domain)"/>
    <property type="match status" value="1"/>
</dbReference>
<sequence length="681" mass="70696">MCFMCEATGTYDPSRHFQEGLVPTALPDSAVITEGSDAPSTTGTPYTLSAGDRFNGSISYGGDFDVVRIALVEGETYTFTLTGGSLNDSVLALYSSGTQRLDYSIDAGSGQTATITYTALYTGTYYLSAQGYYSSDVGSYAIATSGVPKPAPTNGSLDQLARYLTDGYWQDTGRSARSFDTSGSNQITVDITKLTAEGQQLARWAFEIWESAIDVNFVETGLGSGSRIDFDDVSAGAFANSVVFGDTISRSWINVSTDWLTQAGTKIGTYSLQTFVHEIGHALGLGHQGSYNGAATYGYGTDETFTNDSWQMSVMSYFSQNNNHTTDASFGFVSSLMLADILAGQTLYGASTATNGNTTWGANTNLSGYWATLFGELFDGVDSADVANNAQVFTIYDNGGNDTFDLSSSTFNNRIDMNDETFSDLNGGTKNLAIARGTIIENFIGGSGADTVQGNEAANNIAGGNGNDSLLAGMGNDTLLGGDGSDRMFGGLNADRLEGGDGKDVLRGDAGYDMLVGGSGADILHGGNGNDSAFGGMGQDRFWGGNGNDSFVGGNGNDKAFGQGGDDILQGGNGADSLTGGNGFDTLTGGVGNDLLSGGGNGDTFIFQSAHGNDTITDFNEGNDLEKIDLSAIAGVSDINDLLTNHILSSAGGNVVIDTGAGTITLQGVNLAHLDANDFLF</sequence>
<dbReference type="Gene3D" id="2.60.120.380">
    <property type="match status" value="1"/>
</dbReference>
<evidence type="ECO:0000256" key="2">
    <source>
        <dbReference type="ARBA" id="ARBA00004370"/>
    </source>
</evidence>
<dbReference type="PRINTS" id="PR01488">
    <property type="entry name" value="RTXTOXINA"/>
</dbReference>
<evidence type="ECO:0000313" key="16">
    <source>
        <dbReference type="Proteomes" id="UP000295673"/>
    </source>
</evidence>
<dbReference type="GO" id="GO:0090729">
    <property type="term" value="F:toxin activity"/>
    <property type="evidence" value="ECO:0007669"/>
    <property type="project" value="UniProtKB-KW"/>
</dbReference>
<comment type="caution">
    <text evidence="15">The sequence shown here is derived from an EMBL/GenBank/DDBJ whole genome shotgun (WGS) entry which is preliminary data.</text>
</comment>
<keyword evidence="16" id="KW-1185">Reference proteome</keyword>
<evidence type="ECO:0000256" key="8">
    <source>
        <dbReference type="ARBA" id="ARBA00022723"/>
    </source>
</evidence>
<evidence type="ECO:0000256" key="5">
    <source>
        <dbReference type="ARBA" id="ARBA00022525"/>
    </source>
</evidence>
<organism evidence="15 16">
    <name type="scientific">Shimia isoporae</name>
    <dbReference type="NCBI Taxonomy" id="647720"/>
    <lineage>
        <taxon>Bacteria</taxon>
        <taxon>Pseudomonadati</taxon>
        <taxon>Pseudomonadota</taxon>
        <taxon>Alphaproteobacteria</taxon>
        <taxon>Rhodobacterales</taxon>
        <taxon>Roseobacteraceae</taxon>
    </lineage>
</organism>
<dbReference type="InterPro" id="IPR034033">
    <property type="entry name" value="Serralysin-like"/>
</dbReference>
<dbReference type="InterPro" id="IPR001343">
    <property type="entry name" value="Hemolysn_Ca-bd"/>
</dbReference>
<dbReference type="PROSITE" id="PS00330">
    <property type="entry name" value="HEMOLYSIN_CALCIUM"/>
    <property type="match status" value="4"/>
</dbReference>
<dbReference type="PANTHER" id="PTHR38340">
    <property type="entry name" value="S-LAYER PROTEIN"/>
    <property type="match status" value="1"/>
</dbReference>
<dbReference type="GO" id="GO:0005509">
    <property type="term" value="F:calcium ion binding"/>
    <property type="evidence" value="ECO:0007669"/>
    <property type="project" value="InterPro"/>
</dbReference>
<dbReference type="GO" id="GO:0031012">
    <property type="term" value="C:extracellular matrix"/>
    <property type="evidence" value="ECO:0007669"/>
    <property type="project" value="InterPro"/>
</dbReference>
<accession>A0A4R1N8J9</accession>
<dbReference type="Pfam" id="PF00353">
    <property type="entry name" value="HemolysinCabind"/>
    <property type="match status" value="4"/>
</dbReference>
<dbReference type="Pfam" id="PF00413">
    <property type="entry name" value="Peptidase_M10"/>
    <property type="match status" value="1"/>
</dbReference>
<dbReference type="RefSeq" id="WP_132861703.1">
    <property type="nucleotide sequence ID" value="NZ_SMGR01000004.1"/>
</dbReference>
<dbReference type="InterPro" id="IPR013858">
    <property type="entry name" value="Peptidase_M10B_C"/>
</dbReference>
<comment type="similarity">
    <text evidence="4">Belongs to the peptidase M10B family.</text>
</comment>
<evidence type="ECO:0000256" key="7">
    <source>
        <dbReference type="ARBA" id="ARBA00022670"/>
    </source>
</evidence>
<dbReference type="InterPro" id="IPR011049">
    <property type="entry name" value="Serralysin-like_metalloprot_C"/>
</dbReference>
<keyword evidence="13" id="KW-0472">Membrane</keyword>
<dbReference type="SUPFAM" id="SSF55486">
    <property type="entry name" value="Metalloproteases ('zincins'), catalytic domain"/>
    <property type="match status" value="1"/>
</dbReference>
<evidence type="ECO:0000256" key="6">
    <source>
        <dbReference type="ARBA" id="ARBA00022656"/>
    </source>
</evidence>
<evidence type="ECO:0000256" key="10">
    <source>
        <dbReference type="ARBA" id="ARBA00022801"/>
    </source>
</evidence>
<evidence type="ECO:0000256" key="13">
    <source>
        <dbReference type="ARBA" id="ARBA00023136"/>
    </source>
</evidence>
<dbReference type="PRINTS" id="PR00313">
    <property type="entry name" value="CABNDNGRPT"/>
</dbReference>
<keyword evidence="12" id="KW-0843">Virulence</keyword>
<keyword evidence="7" id="KW-0645">Protease</keyword>
<dbReference type="SUPFAM" id="SSF51120">
    <property type="entry name" value="beta-Roll"/>
    <property type="match status" value="3"/>
</dbReference>
<evidence type="ECO:0000256" key="9">
    <source>
        <dbReference type="ARBA" id="ARBA00022737"/>
    </source>
</evidence>
<reference evidence="15 16" key="1">
    <citation type="submission" date="2019-03" db="EMBL/GenBank/DDBJ databases">
        <title>Genomic Encyclopedia of Archaeal and Bacterial Type Strains, Phase II (KMG-II): from individual species to whole genera.</title>
        <authorList>
            <person name="Goeker M."/>
        </authorList>
    </citation>
    <scope>NUCLEOTIDE SEQUENCE [LARGE SCALE GENOMIC DNA]</scope>
    <source>
        <strain evidence="15 16">DSM 26433</strain>
    </source>
</reference>
<gene>
    <name evidence="15" type="ORF">BXY66_3574</name>
</gene>
<dbReference type="OrthoDB" id="733404at2"/>
<dbReference type="InterPro" id="IPR001818">
    <property type="entry name" value="Pept_M10_metallopeptidase"/>
</dbReference>
<evidence type="ECO:0000256" key="11">
    <source>
        <dbReference type="ARBA" id="ARBA00022833"/>
    </source>
</evidence>
<dbReference type="GO" id="GO:0008270">
    <property type="term" value="F:zinc ion binding"/>
    <property type="evidence" value="ECO:0007669"/>
    <property type="project" value="InterPro"/>
</dbReference>
<dbReference type="GO" id="GO:0006508">
    <property type="term" value="P:proteolysis"/>
    <property type="evidence" value="ECO:0007669"/>
    <property type="project" value="UniProtKB-KW"/>
</dbReference>
<dbReference type="InterPro" id="IPR050557">
    <property type="entry name" value="RTX_toxin/Mannuronan_C5-epim"/>
</dbReference>